<dbReference type="VEuPathDB" id="HostDB:ENSMUSG00000074865"/>
<sequence>MQNSRKAFCLLGQLPCMPQRRQEVFRSWCPVALCTEEPLKFLQAVVSSGDHTSWLSVDQLP</sequence>
<organism evidence="1 3">
    <name type="scientific">Mus musculus</name>
    <name type="common">Mouse</name>
    <dbReference type="NCBI Taxonomy" id="10090"/>
    <lineage>
        <taxon>Eukaryota</taxon>
        <taxon>Metazoa</taxon>
        <taxon>Chordata</taxon>
        <taxon>Craniata</taxon>
        <taxon>Vertebrata</taxon>
        <taxon>Euteleostomi</taxon>
        <taxon>Mammalia</taxon>
        <taxon>Eutheria</taxon>
        <taxon>Euarchontoglires</taxon>
        <taxon>Glires</taxon>
        <taxon>Rodentia</taxon>
        <taxon>Myomorpha</taxon>
        <taxon>Muroidea</taxon>
        <taxon>Muridae</taxon>
        <taxon>Murinae</taxon>
        <taxon>Mus</taxon>
        <taxon>Mus</taxon>
    </lineage>
</organism>
<evidence type="ECO:0000313" key="3">
    <source>
        <dbReference type="Proteomes" id="UP000000589"/>
    </source>
</evidence>
<evidence type="ECO:0000313" key="2">
    <source>
        <dbReference type="MGI" id="MGI:1924367"/>
    </source>
</evidence>
<reference evidence="1" key="3">
    <citation type="submission" date="2025-08" db="UniProtKB">
        <authorList>
            <consortium name="Ensembl"/>
        </authorList>
    </citation>
    <scope>IDENTIFICATION</scope>
    <source>
        <strain evidence="1">C57BL/6J</strain>
    </source>
</reference>
<evidence type="ECO:0000313" key="1">
    <source>
        <dbReference type="Ensembl" id="ENSMUSP00000152631.2"/>
    </source>
</evidence>
<reference evidence="1 3" key="1">
    <citation type="journal article" date="2009" name="PLoS Biol.">
        <title>Lineage-specific biology revealed by a finished genome assembly of the mouse.</title>
        <authorList>
            <consortium name="Mouse Genome Sequencing Consortium"/>
            <person name="Church D.M."/>
            <person name="Goodstadt L."/>
            <person name="Hillier L.W."/>
            <person name="Zody M.C."/>
            <person name="Goldstein S."/>
            <person name="She X."/>
            <person name="Bult C.J."/>
            <person name="Agarwala R."/>
            <person name="Cherry J.L."/>
            <person name="DiCuccio M."/>
            <person name="Hlavina W."/>
            <person name="Kapustin Y."/>
            <person name="Meric P."/>
            <person name="Maglott D."/>
            <person name="Birtle Z."/>
            <person name="Marques A.C."/>
            <person name="Graves T."/>
            <person name="Zhou S."/>
            <person name="Teague B."/>
            <person name="Potamousis K."/>
            <person name="Churas C."/>
            <person name="Place M."/>
            <person name="Herschleb J."/>
            <person name="Runnheim R."/>
            <person name="Forrest D."/>
            <person name="Amos-Landgraf J."/>
            <person name="Schwartz D.C."/>
            <person name="Cheng Z."/>
            <person name="Lindblad-Toh K."/>
            <person name="Eichler E.E."/>
            <person name="Ponting C.P."/>
        </authorList>
    </citation>
    <scope>NUCLEOTIDE SEQUENCE [LARGE SCALE GENOMIC DNA]</scope>
    <source>
        <strain evidence="1 3">C57BL/6J</strain>
    </source>
</reference>
<dbReference type="Bgee" id="ENSMUSG00000074865">
    <property type="expression patterns" value="Expressed in embryonic cell in blastocyst and 68 other cell types or tissues"/>
</dbReference>
<reference evidence="1 3" key="2">
    <citation type="journal article" date="2011" name="PLoS Biol.">
        <title>Modernizing reference genome assemblies.</title>
        <authorList>
            <person name="Church D.M."/>
            <person name="Schneider V.A."/>
            <person name="Graves T."/>
            <person name="Auger K."/>
            <person name="Cunningham F."/>
            <person name="Bouk N."/>
            <person name="Chen H.C."/>
            <person name="Agarwala R."/>
            <person name="McLaren W.M."/>
            <person name="Ritchie G.R."/>
            <person name="Albracht D."/>
            <person name="Kremitzki M."/>
            <person name="Rock S."/>
            <person name="Kotkiewicz H."/>
            <person name="Kremitzki C."/>
            <person name="Wollam A."/>
            <person name="Trani L."/>
            <person name="Fulton L."/>
            <person name="Fulton R."/>
            <person name="Matthews L."/>
            <person name="Whitehead S."/>
            <person name="Chow W."/>
            <person name="Torrance J."/>
            <person name="Dunn M."/>
            <person name="Harden G."/>
            <person name="Threadgold G."/>
            <person name="Wood J."/>
            <person name="Collins J."/>
            <person name="Heath P."/>
            <person name="Griffiths G."/>
            <person name="Pelan S."/>
            <person name="Grafham D."/>
            <person name="Eichler E.E."/>
            <person name="Weinstock G."/>
            <person name="Mardis E.R."/>
            <person name="Wilson R.K."/>
            <person name="Howe K."/>
            <person name="Flicek P."/>
            <person name="Hubbard T."/>
        </authorList>
    </citation>
    <scope>NUCLEOTIDE SEQUENCE [LARGE SCALE GENOMIC DNA]</scope>
    <source>
        <strain evidence="1 3">C57BL/6J</strain>
    </source>
</reference>
<dbReference type="AlphaFoldDB" id="A0A1Y7VMB8"/>
<name>A0A1Y7VMB8_MOUSE</name>
<dbReference type="AGR" id="MGI:1924367"/>
<keyword evidence="3" id="KW-1185">Reference proteome</keyword>
<dbReference type="ExpressionAtlas" id="A0A1Y7VMB8">
    <property type="expression patterns" value="baseline and differential"/>
</dbReference>
<protein>
    <submittedName>
        <fullName evidence="1">Zinc finger protein 934</fullName>
    </submittedName>
</protein>
<dbReference type="Ensembl" id="ENSMUST00000221250.2">
    <property type="protein sequence ID" value="ENSMUSP00000152631.2"/>
    <property type="gene ID" value="ENSMUSG00000074865.13"/>
</dbReference>
<dbReference type="GeneTree" id="ENSGT00940000153805"/>
<accession>A0A1Y7VMB8</accession>
<dbReference type="Proteomes" id="UP000000589">
    <property type="component" value="Chromosome 13"/>
</dbReference>
<proteinExistence type="predicted"/>
<dbReference type="MGI" id="MGI:1924367">
    <property type="gene designation" value="Zfp934"/>
</dbReference>
<reference evidence="1" key="4">
    <citation type="submission" date="2025-09" db="UniProtKB">
        <authorList>
            <consortium name="Ensembl"/>
        </authorList>
    </citation>
    <scope>IDENTIFICATION</scope>
    <source>
        <strain evidence="1">C57BL/6J</strain>
    </source>
</reference>
<gene>
    <name evidence="1 2" type="primary">Zfp934</name>
</gene>